<dbReference type="GO" id="GO:0016787">
    <property type="term" value="F:hydrolase activity"/>
    <property type="evidence" value="ECO:0007669"/>
    <property type="project" value="UniProtKB-KW"/>
</dbReference>
<evidence type="ECO:0000256" key="1">
    <source>
        <dbReference type="ARBA" id="ARBA00022801"/>
    </source>
</evidence>
<dbReference type="Gene3D" id="3.40.50.850">
    <property type="entry name" value="Isochorismatase-like"/>
    <property type="match status" value="1"/>
</dbReference>
<proteinExistence type="predicted"/>
<dbReference type="Pfam" id="PF00857">
    <property type="entry name" value="Isochorismatase"/>
    <property type="match status" value="1"/>
</dbReference>
<reference evidence="3" key="1">
    <citation type="journal article" date="2020" name="mSystems">
        <title>Genome- and Community-Level Interaction Insights into Carbon Utilization and Element Cycling Functions of Hydrothermarchaeota in Hydrothermal Sediment.</title>
        <authorList>
            <person name="Zhou Z."/>
            <person name="Liu Y."/>
            <person name="Xu W."/>
            <person name="Pan J."/>
            <person name="Luo Z.H."/>
            <person name="Li M."/>
        </authorList>
    </citation>
    <scope>NUCLEOTIDE SEQUENCE</scope>
    <source>
        <strain evidence="3">HyVt-388</strain>
    </source>
</reference>
<evidence type="ECO:0000313" key="3">
    <source>
        <dbReference type="EMBL" id="HEC78082.1"/>
    </source>
</evidence>
<keyword evidence="1 3" id="KW-0378">Hydrolase</keyword>
<dbReference type="AlphaFoldDB" id="A0A9C9EM35"/>
<dbReference type="Proteomes" id="UP000885826">
    <property type="component" value="Unassembled WGS sequence"/>
</dbReference>
<comment type="caution">
    <text evidence="3">The sequence shown here is derived from an EMBL/GenBank/DDBJ whole genome shotgun (WGS) entry which is preliminary data.</text>
</comment>
<gene>
    <name evidence="3" type="ORF">ENI34_02945</name>
</gene>
<feature type="domain" description="Isochorismatase-like" evidence="2">
    <location>
        <begin position="13"/>
        <end position="185"/>
    </location>
</feature>
<dbReference type="InterPro" id="IPR050272">
    <property type="entry name" value="Isochorismatase-like_hydrls"/>
</dbReference>
<dbReference type="CDD" id="cd00431">
    <property type="entry name" value="cysteine_hydrolases"/>
    <property type="match status" value="1"/>
</dbReference>
<dbReference type="PANTHER" id="PTHR43540:SF6">
    <property type="entry name" value="ISOCHORISMATASE-LIKE DOMAIN-CONTAINING PROTEIN"/>
    <property type="match status" value="1"/>
</dbReference>
<dbReference type="InterPro" id="IPR036380">
    <property type="entry name" value="Isochorismatase-like_sf"/>
</dbReference>
<dbReference type="InterPro" id="IPR000868">
    <property type="entry name" value="Isochorismatase-like_dom"/>
</dbReference>
<dbReference type="EMBL" id="DRIG01000032">
    <property type="protein sequence ID" value="HEC78082.1"/>
    <property type="molecule type" value="Genomic_DNA"/>
</dbReference>
<sequence length="187" mass="21562">MAGRGFQLNKDDCALLVIDMQRYFCDEKSDSCVPGIKKVITNIRRLIKCFKERNRPIIFTRHIDSRRKNNLMLKWWRENITEDNPMSVIIDVLDTKAGRIIIKEQYDAFLYTELERILRTAGVGQVVISGVLTNLCCETTARSAFMRGFEVYFCIDATATYTREMHKATLLNLGYGFATLLTTDDIL</sequence>
<dbReference type="PANTHER" id="PTHR43540">
    <property type="entry name" value="PEROXYUREIDOACRYLATE/UREIDOACRYLATE AMIDOHYDROLASE-RELATED"/>
    <property type="match status" value="1"/>
</dbReference>
<accession>A0A9C9EM35</accession>
<protein>
    <submittedName>
        <fullName evidence="3">Cysteine hydrolase</fullName>
    </submittedName>
</protein>
<name>A0A9C9EM35_UNCW3</name>
<dbReference type="SUPFAM" id="SSF52499">
    <property type="entry name" value="Isochorismatase-like hydrolases"/>
    <property type="match status" value="1"/>
</dbReference>
<evidence type="ECO:0000313" key="4">
    <source>
        <dbReference type="Proteomes" id="UP000885826"/>
    </source>
</evidence>
<organism evidence="3 4">
    <name type="scientific">candidate division WOR-3 bacterium</name>
    <dbReference type="NCBI Taxonomy" id="2052148"/>
    <lineage>
        <taxon>Bacteria</taxon>
        <taxon>Bacteria division WOR-3</taxon>
    </lineage>
</organism>
<evidence type="ECO:0000259" key="2">
    <source>
        <dbReference type="Pfam" id="PF00857"/>
    </source>
</evidence>